<dbReference type="Gene3D" id="2.60.130.10">
    <property type="entry name" value="Aromatic compound dioxygenase"/>
    <property type="match status" value="1"/>
</dbReference>
<dbReference type="InterPro" id="IPR015889">
    <property type="entry name" value="Intradiol_dOase_core"/>
</dbReference>
<accession>A0ABU3U9K0</accession>
<dbReference type="InterPro" id="IPR000627">
    <property type="entry name" value="Intradiol_dOase_C"/>
</dbReference>
<gene>
    <name evidence="6" type="ORF">RXV94_13070</name>
</gene>
<proteinExistence type="inferred from homology"/>
<dbReference type="InterPro" id="IPR050770">
    <property type="entry name" value="Intradiol_RC_Dioxygenase"/>
</dbReference>
<evidence type="ECO:0000259" key="5">
    <source>
        <dbReference type="Pfam" id="PF00775"/>
    </source>
</evidence>
<dbReference type="PANTHER" id="PTHR33711:SF10">
    <property type="entry name" value="INTRADIOL RING-CLEAVAGE DIOXYGENASES DOMAIN-CONTAINING PROTEIN"/>
    <property type="match status" value="1"/>
</dbReference>
<evidence type="ECO:0000313" key="6">
    <source>
        <dbReference type="EMBL" id="MDU8887095.1"/>
    </source>
</evidence>
<evidence type="ECO:0000256" key="1">
    <source>
        <dbReference type="ARBA" id="ARBA00007825"/>
    </source>
</evidence>
<comment type="similarity">
    <text evidence="1">Belongs to the intradiol ring-cleavage dioxygenase family.</text>
</comment>
<protein>
    <submittedName>
        <fullName evidence="6">Intradiol ring-cleavage dioxygenase</fullName>
    </submittedName>
</protein>
<dbReference type="SUPFAM" id="SSF49482">
    <property type="entry name" value="Aromatic compound dioxygenase"/>
    <property type="match status" value="1"/>
</dbReference>
<dbReference type="PANTHER" id="PTHR33711">
    <property type="entry name" value="DIOXYGENASE, PUTATIVE (AFU_ORTHOLOGUE AFUA_2G02910)-RELATED"/>
    <property type="match status" value="1"/>
</dbReference>
<evidence type="ECO:0000313" key="7">
    <source>
        <dbReference type="Proteomes" id="UP001268651"/>
    </source>
</evidence>
<evidence type="ECO:0000256" key="3">
    <source>
        <dbReference type="ARBA" id="ARBA00023002"/>
    </source>
</evidence>
<name>A0ABU3U9K0_9FLAO</name>
<dbReference type="GO" id="GO:0051213">
    <property type="term" value="F:dioxygenase activity"/>
    <property type="evidence" value="ECO:0007669"/>
    <property type="project" value="UniProtKB-KW"/>
</dbReference>
<dbReference type="PROSITE" id="PS51257">
    <property type="entry name" value="PROKAR_LIPOPROTEIN"/>
    <property type="match status" value="1"/>
</dbReference>
<reference evidence="6 7" key="1">
    <citation type="submission" date="2023-10" db="EMBL/GenBank/DDBJ databases">
        <title>Marimonas sp. nov. isolated from tidal mud flat.</title>
        <authorList>
            <person name="Jaincy N.J."/>
            <person name="Srinivasan S."/>
            <person name="Lee S.-S."/>
        </authorList>
    </citation>
    <scope>NUCLEOTIDE SEQUENCE [LARGE SCALE GENOMIC DNA]</scope>
    <source>
        <strain evidence="6 7">MJ-SS3</strain>
    </source>
</reference>
<feature type="domain" description="Intradiol ring-cleavage dioxygenases" evidence="5">
    <location>
        <begin position="56"/>
        <end position="137"/>
    </location>
</feature>
<dbReference type="EMBL" id="JAWHTF010000008">
    <property type="protein sequence ID" value="MDU8887095.1"/>
    <property type="molecule type" value="Genomic_DNA"/>
</dbReference>
<evidence type="ECO:0000256" key="4">
    <source>
        <dbReference type="SAM" id="MobiDB-lite"/>
    </source>
</evidence>
<organism evidence="6 7">
    <name type="scientific">Gilvirhabdus luticola</name>
    <dbReference type="NCBI Taxonomy" id="3079858"/>
    <lineage>
        <taxon>Bacteria</taxon>
        <taxon>Pseudomonadati</taxon>
        <taxon>Bacteroidota</taxon>
        <taxon>Flavobacteriia</taxon>
        <taxon>Flavobacteriales</taxon>
        <taxon>Flavobacteriaceae</taxon>
        <taxon>Gilvirhabdus</taxon>
    </lineage>
</organism>
<dbReference type="Proteomes" id="UP001268651">
    <property type="component" value="Unassembled WGS sequence"/>
</dbReference>
<feature type="compositionally biased region" description="Basic and acidic residues" evidence="4">
    <location>
        <begin position="166"/>
        <end position="177"/>
    </location>
</feature>
<sequence>MKKVYCLFIILTLFSSCIKSQNNKETLKNIGGPCEGCEAIYEYGNKRLQNVDTLPDFNNSNNKIKISGTVYEIDGKTPAKDVIIYIYHTNEKGIYPSTNRSKGWERRHGYLRGWIKTNANGNYTFYTLRPASYHNTTISQHMHVTVKETDKNEYYIDDFHFEDDPNLPERMRKRENPRGGSGVVTLEKNGNISEAHRDIILGLNIPDYPEK</sequence>
<comment type="caution">
    <text evidence="6">The sequence shown here is derived from an EMBL/GenBank/DDBJ whole genome shotgun (WGS) entry which is preliminary data.</text>
</comment>
<dbReference type="Pfam" id="PF00775">
    <property type="entry name" value="Dioxygenase_C"/>
    <property type="match status" value="1"/>
</dbReference>
<keyword evidence="3" id="KW-0560">Oxidoreductase</keyword>
<keyword evidence="2 6" id="KW-0223">Dioxygenase</keyword>
<keyword evidence="7" id="KW-1185">Reference proteome</keyword>
<dbReference type="RefSeq" id="WP_316663193.1">
    <property type="nucleotide sequence ID" value="NZ_JAWHTF010000008.1"/>
</dbReference>
<feature type="region of interest" description="Disordered" evidence="4">
    <location>
        <begin position="166"/>
        <end position="186"/>
    </location>
</feature>
<evidence type="ECO:0000256" key="2">
    <source>
        <dbReference type="ARBA" id="ARBA00022964"/>
    </source>
</evidence>